<comment type="similarity">
    <text evidence="3">Belongs to the methyl-accepting chemotaxis (MCP) protein family.</text>
</comment>
<dbReference type="GO" id="GO:0007165">
    <property type="term" value="P:signal transduction"/>
    <property type="evidence" value="ECO:0007669"/>
    <property type="project" value="UniProtKB-KW"/>
</dbReference>
<feature type="coiled-coil region" evidence="5">
    <location>
        <begin position="182"/>
        <end position="209"/>
    </location>
</feature>
<feature type="domain" description="Methyl-accepting transducer" evidence="7">
    <location>
        <begin position="296"/>
        <end position="525"/>
    </location>
</feature>
<feature type="domain" description="HAMP" evidence="8">
    <location>
        <begin position="238"/>
        <end position="291"/>
    </location>
</feature>
<dbReference type="CDD" id="cd11386">
    <property type="entry name" value="MCP_signal"/>
    <property type="match status" value="1"/>
</dbReference>
<evidence type="ECO:0000313" key="9">
    <source>
        <dbReference type="EMBL" id="RDV03507.1"/>
    </source>
</evidence>
<protein>
    <submittedName>
        <fullName evidence="9">HAMP domain-containing protein</fullName>
    </submittedName>
</protein>
<keyword evidence="6" id="KW-1133">Transmembrane helix</keyword>
<gene>
    <name evidence="9" type="ORF">DXH78_02205</name>
</gene>
<dbReference type="GO" id="GO:0005886">
    <property type="term" value="C:plasma membrane"/>
    <property type="evidence" value="ECO:0007669"/>
    <property type="project" value="TreeGrafter"/>
</dbReference>
<evidence type="ECO:0000256" key="1">
    <source>
        <dbReference type="ARBA" id="ARBA00004370"/>
    </source>
</evidence>
<dbReference type="SUPFAM" id="SSF58104">
    <property type="entry name" value="Methyl-accepting chemotaxis protein (MCP) signaling domain"/>
    <property type="match status" value="1"/>
</dbReference>
<comment type="subcellular location">
    <subcellularLocation>
        <location evidence="1">Membrane</location>
    </subcellularLocation>
</comment>
<dbReference type="GO" id="GO:0006935">
    <property type="term" value="P:chemotaxis"/>
    <property type="evidence" value="ECO:0007669"/>
    <property type="project" value="InterPro"/>
</dbReference>
<dbReference type="PROSITE" id="PS50111">
    <property type="entry name" value="CHEMOTAXIS_TRANSDUC_2"/>
    <property type="match status" value="1"/>
</dbReference>
<dbReference type="PANTHER" id="PTHR43531">
    <property type="entry name" value="PROTEIN ICFG"/>
    <property type="match status" value="1"/>
</dbReference>
<dbReference type="PRINTS" id="PR00260">
    <property type="entry name" value="CHEMTRNSDUCR"/>
</dbReference>
<evidence type="ECO:0000256" key="6">
    <source>
        <dbReference type="SAM" id="Phobius"/>
    </source>
</evidence>
<feature type="transmembrane region" description="Helical" evidence="6">
    <location>
        <begin position="217"/>
        <end position="237"/>
    </location>
</feature>
<accession>A0A371B7N0</accession>
<dbReference type="Pfam" id="PF00672">
    <property type="entry name" value="HAMP"/>
    <property type="match status" value="1"/>
</dbReference>
<dbReference type="PROSITE" id="PS50885">
    <property type="entry name" value="HAMP"/>
    <property type="match status" value="1"/>
</dbReference>
<keyword evidence="5" id="KW-0175">Coiled coil</keyword>
<dbReference type="OrthoDB" id="3378718at2"/>
<dbReference type="CDD" id="cd06225">
    <property type="entry name" value="HAMP"/>
    <property type="match status" value="1"/>
</dbReference>
<evidence type="ECO:0000256" key="2">
    <source>
        <dbReference type="ARBA" id="ARBA00022481"/>
    </source>
</evidence>
<evidence type="ECO:0000256" key="5">
    <source>
        <dbReference type="SAM" id="Coils"/>
    </source>
</evidence>
<dbReference type="InterPro" id="IPR051310">
    <property type="entry name" value="MCP_chemotaxis"/>
</dbReference>
<dbReference type="FunFam" id="1.10.287.950:FF:000001">
    <property type="entry name" value="Methyl-accepting chemotaxis sensory transducer"/>
    <property type="match status" value="1"/>
</dbReference>
<dbReference type="Pfam" id="PF00015">
    <property type="entry name" value="MCPsignal"/>
    <property type="match status" value="1"/>
</dbReference>
<dbReference type="RefSeq" id="WP_115515532.1">
    <property type="nucleotide sequence ID" value="NZ_QRGO01000001.1"/>
</dbReference>
<evidence type="ECO:0000313" key="10">
    <source>
        <dbReference type="Proteomes" id="UP000263993"/>
    </source>
</evidence>
<keyword evidence="2" id="KW-0488">Methylation</keyword>
<keyword evidence="4" id="KW-0807">Transducer</keyword>
<evidence type="ECO:0000256" key="3">
    <source>
        <dbReference type="ARBA" id="ARBA00029447"/>
    </source>
</evidence>
<name>A0A371B7N0_9BRAD</name>
<dbReference type="InterPro" id="IPR003660">
    <property type="entry name" value="HAMP_dom"/>
</dbReference>
<dbReference type="AlphaFoldDB" id="A0A371B7N0"/>
<comment type="caution">
    <text evidence="9">The sequence shown here is derived from an EMBL/GenBank/DDBJ whole genome shotgun (WGS) entry which is preliminary data.</text>
</comment>
<dbReference type="InterPro" id="IPR004089">
    <property type="entry name" value="MCPsignal_dom"/>
</dbReference>
<proteinExistence type="inferred from homology"/>
<keyword evidence="6" id="KW-0812">Transmembrane</keyword>
<dbReference type="SMART" id="SM00304">
    <property type="entry name" value="HAMP"/>
    <property type="match status" value="1"/>
</dbReference>
<dbReference type="Gene3D" id="1.10.287.950">
    <property type="entry name" value="Methyl-accepting chemotaxis protein"/>
    <property type="match status" value="1"/>
</dbReference>
<evidence type="ECO:0000259" key="8">
    <source>
        <dbReference type="PROSITE" id="PS50885"/>
    </source>
</evidence>
<evidence type="ECO:0000256" key="4">
    <source>
        <dbReference type="PROSITE-ProRule" id="PRU00284"/>
    </source>
</evidence>
<reference evidence="10" key="1">
    <citation type="submission" date="2018-08" db="EMBL/GenBank/DDBJ databases">
        <authorList>
            <person name="Kim S.-J."/>
            <person name="Jung G.-Y."/>
        </authorList>
    </citation>
    <scope>NUCLEOTIDE SEQUENCE [LARGE SCALE GENOMIC DNA]</scope>
    <source>
        <strain evidence="10">GY_H</strain>
    </source>
</reference>
<dbReference type="GO" id="GO:0004888">
    <property type="term" value="F:transmembrane signaling receptor activity"/>
    <property type="evidence" value="ECO:0007669"/>
    <property type="project" value="InterPro"/>
</dbReference>
<keyword evidence="6" id="KW-0472">Membrane</keyword>
<evidence type="ECO:0000259" key="7">
    <source>
        <dbReference type="PROSITE" id="PS50111"/>
    </source>
</evidence>
<dbReference type="Proteomes" id="UP000263993">
    <property type="component" value="Unassembled WGS sequence"/>
</dbReference>
<organism evidence="9 10">
    <name type="scientific">Undibacter mobilis</name>
    <dbReference type="NCBI Taxonomy" id="2292256"/>
    <lineage>
        <taxon>Bacteria</taxon>
        <taxon>Pseudomonadati</taxon>
        <taxon>Pseudomonadota</taxon>
        <taxon>Alphaproteobacteria</taxon>
        <taxon>Hyphomicrobiales</taxon>
        <taxon>Nitrobacteraceae</taxon>
        <taxon>Undibacter</taxon>
    </lineage>
</organism>
<dbReference type="SMART" id="SM00283">
    <property type="entry name" value="MA"/>
    <property type="match status" value="1"/>
</dbReference>
<dbReference type="InterPro" id="IPR004090">
    <property type="entry name" value="Chemotax_Me-accpt_rcpt"/>
</dbReference>
<sequence length="611" mass="64074">MIRLSDVRIGMKLAIMSGLGLLLVAGMIAGQVIGSYSVAVSDAAADVQSEIGRSVMATKVSLRGLQLAGQQTLVARNDADMQKAVAVAQTRMKEIRDEATPLGGRMSAAEDRARVEKFIAASDKYLKVMEQVVPVKTDRFIAEAKQKQVGIHNSNEYLTFGMDIEMLDAQQIGVSMDAAPAATEAEKLLDELSESAAVARKAAQEAADNARTFANQLAVGLGILAAIVLLATAYLGVSAIARPLRALIGPLESVADGNFAIQVPGADRKDEVGQIAHAVEVMAQKVSATIGEIKASGREVTNASAEIAASTTDLSQRTEEQAASLEETSAAMEELAATVRKNAENAQLANQDANATREVADRGGAVVAKAVDAMAKIEESSRKISDIIGVIDEIARQTNLLALNAAVEAARAGEAGRGFAVVASEVRSLAQRSSQAAKDIKDLITNSNGQVKDGVDLVNRAGQSLTEIVESIKKVAVVVSEIANASAEQATGIDEINRALNQMDEVTQQNSALVEENAATAKTLEHQAKSMDEQVAFFQIASGHDTQGYKPAAAMRAEPARPTAAAMAKAAPLKATAVKAAPARKTVNLGPARNMQTALAKAVNADDWKEF</sequence>
<dbReference type="PANTHER" id="PTHR43531:SF14">
    <property type="entry name" value="METHYL-ACCEPTING CHEMOTAXIS PROTEIN I-RELATED"/>
    <property type="match status" value="1"/>
</dbReference>
<dbReference type="EMBL" id="QRGO01000001">
    <property type="protein sequence ID" value="RDV03507.1"/>
    <property type="molecule type" value="Genomic_DNA"/>
</dbReference>
<keyword evidence="10" id="KW-1185">Reference proteome</keyword>